<feature type="compositionally biased region" description="Basic and acidic residues" evidence="1">
    <location>
        <begin position="10"/>
        <end position="20"/>
    </location>
</feature>
<comment type="caution">
    <text evidence="2">The sequence shown here is derived from an EMBL/GenBank/DDBJ whole genome shotgun (WGS) entry which is preliminary data.</text>
</comment>
<dbReference type="InterPro" id="IPR019644">
    <property type="entry name" value="DUF2508"/>
</dbReference>
<evidence type="ECO:0000256" key="1">
    <source>
        <dbReference type="SAM" id="MobiDB-lite"/>
    </source>
</evidence>
<reference evidence="2 3" key="1">
    <citation type="submission" date="2023-07" db="EMBL/GenBank/DDBJ databases">
        <title>Paenibacillus sp. JX-17 nov. isolated from soil.</title>
        <authorList>
            <person name="Wan Y."/>
            <person name="Liu B."/>
        </authorList>
    </citation>
    <scope>NUCLEOTIDE SEQUENCE [LARGE SCALE GENOMIC DNA]</scope>
    <source>
        <strain evidence="2 3">JX-17</strain>
    </source>
</reference>
<gene>
    <name evidence="2" type="ORF">Q5741_19940</name>
</gene>
<dbReference type="EMBL" id="JAUQTB010000020">
    <property type="protein sequence ID" value="MDO7908662.1"/>
    <property type="molecule type" value="Genomic_DNA"/>
</dbReference>
<protein>
    <submittedName>
        <fullName evidence="2">DUF2508 family protein</fullName>
    </submittedName>
</protein>
<name>A0ABT9CHC3_9BACL</name>
<dbReference type="RefSeq" id="WP_305025885.1">
    <property type="nucleotide sequence ID" value="NZ_JAUQTB010000020.1"/>
</dbReference>
<evidence type="ECO:0000313" key="3">
    <source>
        <dbReference type="Proteomes" id="UP001240171"/>
    </source>
</evidence>
<accession>A0ABT9CHC3</accession>
<dbReference type="Pfam" id="PF10704">
    <property type="entry name" value="DUF2508"/>
    <property type="match status" value="1"/>
</dbReference>
<feature type="region of interest" description="Disordered" evidence="1">
    <location>
        <begin position="1"/>
        <end position="20"/>
    </location>
</feature>
<keyword evidence="3" id="KW-1185">Reference proteome</keyword>
<organism evidence="2 3">
    <name type="scientific">Paenibacillus lacisoli</name>
    <dbReference type="NCBI Taxonomy" id="3064525"/>
    <lineage>
        <taxon>Bacteria</taxon>
        <taxon>Bacillati</taxon>
        <taxon>Bacillota</taxon>
        <taxon>Bacilli</taxon>
        <taxon>Bacillales</taxon>
        <taxon>Paenibacillaceae</taxon>
        <taxon>Paenibacillus</taxon>
    </lineage>
</organism>
<evidence type="ECO:0000313" key="2">
    <source>
        <dbReference type="EMBL" id="MDO7908662.1"/>
    </source>
</evidence>
<sequence>MAGWRSKWFGAREQERQEKNGRQELYDQIVKSQREWERAYQVFHEASGTDEIDYAIFALEAAERKYQMFLRQAKRAGLHRFHVPGETKVEQNG</sequence>
<proteinExistence type="predicted"/>
<dbReference type="Proteomes" id="UP001240171">
    <property type="component" value="Unassembled WGS sequence"/>
</dbReference>